<gene>
    <name evidence="6" type="ORF">AD1_293</name>
</gene>
<evidence type="ECO:0000256" key="1">
    <source>
        <dbReference type="ARBA" id="ARBA00006581"/>
    </source>
</evidence>
<dbReference type="SUPFAM" id="SSF51283">
    <property type="entry name" value="dUTPase-like"/>
    <property type="match status" value="1"/>
</dbReference>
<dbReference type="InterPro" id="IPR008181">
    <property type="entry name" value="dUTPase"/>
</dbReference>
<accession>A0A384ZYN3</accession>
<keyword evidence="7" id="KW-1185">Reference proteome</keyword>
<dbReference type="GO" id="GO:0006226">
    <property type="term" value="P:dUMP biosynthetic process"/>
    <property type="evidence" value="ECO:0007669"/>
    <property type="project" value="InterPro"/>
</dbReference>
<evidence type="ECO:0000313" key="6">
    <source>
        <dbReference type="EMBL" id="AXG67337.1"/>
    </source>
</evidence>
<dbReference type="InterPro" id="IPR036157">
    <property type="entry name" value="dUTPase-like_sf"/>
</dbReference>
<name>A0A384ZYN3_9CAUD</name>
<dbReference type="CDD" id="cd07557">
    <property type="entry name" value="trimeric_dUTPase"/>
    <property type="match status" value="1"/>
</dbReference>
<evidence type="ECO:0000256" key="3">
    <source>
        <dbReference type="ARBA" id="ARBA00022801"/>
    </source>
</evidence>
<evidence type="ECO:0000256" key="2">
    <source>
        <dbReference type="ARBA" id="ARBA00012379"/>
    </source>
</evidence>
<reference evidence="6 7" key="1">
    <citation type="journal article" date="2018" name="Front. Microbiol.">
        <title>Jumbo Bacteriophages Are Represented Within an Increasing Diversity of Environmental Viruses Infecting the Emerging Phytopathogen, Dickeya solani.</title>
        <authorList>
            <person name="Day A.W."/>
            <person name="Ahn J."/>
            <person name="Salmond G.P.C."/>
        </authorList>
    </citation>
    <scope>NUCLEOTIDE SEQUENCE [LARGE SCALE GENOMIC DNA]</scope>
</reference>
<organism evidence="6 7">
    <name type="scientific">Dickeya phage vB_DsoM_AD1</name>
    <dbReference type="NCBI Taxonomy" id="2283029"/>
    <lineage>
        <taxon>Viruses</taxon>
        <taxon>Duplodnaviria</taxon>
        <taxon>Heunggongvirae</taxon>
        <taxon>Uroviricota</taxon>
        <taxon>Caudoviricetes</taxon>
        <taxon>Alexandravirus</taxon>
        <taxon>Alexandravirus AD1</taxon>
    </lineage>
</organism>
<dbReference type="InterPro" id="IPR029054">
    <property type="entry name" value="dUTPase-like"/>
</dbReference>
<feature type="domain" description="dUTPase-like" evidence="5">
    <location>
        <begin position="141"/>
        <end position="184"/>
    </location>
</feature>
<proteinExistence type="inferred from homology"/>
<evidence type="ECO:0000259" key="5">
    <source>
        <dbReference type="Pfam" id="PF00692"/>
    </source>
</evidence>
<protein>
    <recommendedName>
        <fullName evidence="2">dUTP diphosphatase</fullName>
        <ecNumber evidence="2">3.6.1.23</ecNumber>
    </recommendedName>
</protein>
<dbReference type="Proteomes" id="UP000262440">
    <property type="component" value="Segment"/>
</dbReference>
<dbReference type="Gene3D" id="2.70.40.10">
    <property type="match status" value="1"/>
</dbReference>
<dbReference type="GO" id="GO:0046081">
    <property type="term" value="P:dUTP catabolic process"/>
    <property type="evidence" value="ECO:0007669"/>
    <property type="project" value="InterPro"/>
</dbReference>
<dbReference type="EMBL" id="MH460463">
    <property type="protein sequence ID" value="AXG67337.1"/>
    <property type="molecule type" value="Genomic_DNA"/>
</dbReference>
<dbReference type="InterPro" id="IPR033704">
    <property type="entry name" value="dUTPase_trimeric"/>
</dbReference>
<evidence type="ECO:0000313" key="7">
    <source>
        <dbReference type="Proteomes" id="UP000262440"/>
    </source>
</evidence>
<dbReference type="GO" id="GO:0000287">
    <property type="term" value="F:magnesium ion binding"/>
    <property type="evidence" value="ECO:0007669"/>
    <property type="project" value="InterPro"/>
</dbReference>
<dbReference type="PANTHER" id="PTHR11241">
    <property type="entry name" value="DEOXYURIDINE 5'-TRIPHOSPHATE NUCLEOTIDOHYDROLASE"/>
    <property type="match status" value="1"/>
</dbReference>
<dbReference type="EC" id="3.6.1.23" evidence="2"/>
<comment type="similarity">
    <text evidence="1">Belongs to the dUTPase family.</text>
</comment>
<dbReference type="PANTHER" id="PTHR11241:SF0">
    <property type="entry name" value="DEOXYURIDINE 5'-TRIPHOSPHATE NUCLEOTIDOHYDROLASE"/>
    <property type="match status" value="1"/>
</dbReference>
<feature type="domain" description="dUTPase-like" evidence="5">
    <location>
        <begin position="15"/>
        <end position="100"/>
    </location>
</feature>
<evidence type="ECO:0000256" key="4">
    <source>
        <dbReference type="ARBA" id="ARBA00023080"/>
    </source>
</evidence>
<sequence length="189" mass="20600">MQFKVMPDLERFPDFIMPKRATAHSAGFDLFAQEDMIITEQTTLFELGFKAAVPRDFTGANDQVPKEYVGIIFPRSGLGAKFNCQLSNTLGVIDCDYRGQWMAAMHLGGKGTKSGALEKVRALLQRVAPSVAALVTGPDTQLALHIKRGEAFAQVLFFEVPLMDIAQVTELDDTERGEGGFGSTTPARG</sequence>
<dbReference type="GO" id="GO:0004170">
    <property type="term" value="F:dUTP diphosphatase activity"/>
    <property type="evidence" value="ECO:0007669"/>
    <property type="project" value="UniProtKB-EC"/>
</dbReference>
<keyword evidence="3" id="KW-0378">Hydrolase</keyword>
<dbReference type="Pfam" id="PF00692">
    <property type="entry name" value="dUTPase"/>
    <property type="match status" value="2"/>
</dbReference>
<keyword evidence="4" id="KW-0546">Nucleotide metabolism</keyword>